<organism evidence="1 2">
    <name type="scientific">Roseobacter insulae</name>
    <dbReference type="NCBI Taxonomy" id="2859783"/>
    <lineage>
        <taxon>Bacteria</taxon>
        <taxon>Pseudomonadati</taxon>
        <taxon>Pseudomonadota</taxon>
        <taxon>Alphaproteobacteria</taxon>
        <taxon>Rhodobacterales</taxon>
        <taxon>Roseobacteraceae</taxon>
        <taxon>Roseobacter</taxon>
    </lineage>
</organism>
<proteinExistence type="predicted"/>
<gene>
    <name evidence="1" type="ORF">KX928_23265</name>
</gene>
<evidence type="ECO:0000313" key="2">
    <source>
        <dbReference type="Proteomes" id="UP001138661"/>
    </source>
</evidence>
<dbReference type="RefSeq" id="WP_219507818.1">
    <property type="nucleotide sequence ID" value="NZ_JAHXDN010000010.1"/>
</dbReference>
<comment type="caution">
    <text evidence="1">The sequence shown here is derived from an EMBL/GenBank/DDBJ whole genome shotgun (WGS) entry which is preliminary data.</text>
</comment>
<reference evidence="1" key="1">
    <citation type="submission" date="2021-07" db="EMBL/GenBank/DDBJ databases">
        <title>Roseobacter insulae sp. nov., isolated from a tidal flat.</title>
        <authorList>
            <person name="Park S."/>
            <person name="Yoon J.-H."/>
        </authorList>
    </citation>
    <scope>NUCLEOTIDE SEQUENCE</scope>
    <source>
        <strain evidence="1">YSTF-M11</strain>
    </source>
</reference>
<dbReference type="Proteomes" id="UP001138661">
    <property type="component" value="Unassembled WGS sequence"/>
</dbReference>
<evidence type="ECO:0000313" key="1">
    <source>
        <dbReference type="EMBL" id="MBW4710720.1"/>
    </source>
</evidence>
<accession>A0A9X1FYV0</accession>
<dbReference type="EMBL" id="JAHXDN010000010">
    <property type="protein sequence ID" value="MBW4710720.1"/>
    <property type="molecule type" value="Genomic_DNA"/>
</dbReference>
<dbReference type="AlphaFoldDB" id="A0A9X1FYV0"/>
<protein>
    <submittedName>
        <fullName evidence="1">Uncharacterized protein</fullName>
    </submittedName>
</protein>
<keyword evidence="2" id="KW-1185">Reference proteome</keyword>
<sequence length="153" mass="16683">MSALVRRKQLINHDPENGKFGDCYRTCVAMVMGLDPAEVPHFCDGNPDDVSGTTGLRNWLAPQGLGVFQVIYGADTPFRDVMFSLCHLSPEIPTIITGMGTRGVNHCVVAIGGEVFCDPCNGKPVKKPFTGPAEQNDEAWWWIEVIAKVPTHG</sequence>
<name>A0A9X1FYV0_9RHOB</name>